<evidence type="ECO:0000313" key="2">
    <source>
        <dbReference type="EMBL" id="KHE42930.1"/>
    </source>
</evidence>
<keyword evidence="1" id="KW-0812">Transmembrane</keyword>
<reference evidence="2 3" key="1">
    <citation type="submission" date="2014-09" db="EMBL/GenBank/DDBJ databases">
        <title>Alistipes sp. 627, sp. nov., a novel member of the family Rikenellaceae isolated from human faeces.</title>
        <authorList>
            <person name="Shkoporov A.N."/>
            <person name="Chaplin A.V."/>
            <person name="Motuzova O.V."/>
            <person name="Kafarskaia L.I."/>
            <person name="Khokhlova E.V."/>
            <person name="Efimov B.A."/>
        </authorList>
    </citation>
    <scope>NUCLEOTIDE SEQUENCE [LARGE SCALE GENOMIC DNA]</scope>
    <source>
        <strain evidence="2 3">627</strain>
    </source>
</reference>
<accession>A0ABR4YKZ8</accession>
<evidence type="ECO:0000313" key="3">
    <source>
        <dbReference type="Proteomes" id="UP000030889"/>
    </source>
</evidence>
<sequence length="159" mass="16766">MDTLLSILAVVCGLTGVAGCFLPVLPGPPVAYLGLLLVHWTDYAQFSGEYLALWAVLTGAVTLADYLLPAWITGRLGGSRQATRGAAIGTVAGLFFMPWGLVLGPFAGAFIGEMLHDRTDNARAFRVAFGSFLAFVLGTGLKLVVSLLMTFAIVKAVLF</sequence>
<dbReference type="PANTHER" id="PTHR39165">
    <property type="entry name" value="IG HYPOTHETICAL 17883"/>
    <property type="match status" value="1"/>
</dbReference>
<dbReference type="PANTHER" id="PTHR39165:SF1">
    <property type="entry name" value="DUF456 DOMAIN-CONTAINING PROTEIN"/>
    <property type="match status" value="1"/>
</dbReference>
<keyword evidence="1" id="KW-0472">Membrane</keyword>
<evidence type="ECO:0000256" key="1">
    <source>
        <dbReference type="SAM" id="Phobius"/>
    </source>
</evidence>
<dbReference type="EMBL" id="JRGF01000001">
    <property type="protein sequence ID" value="KHE42930.1"/>
    <property type="molecule type" value="Genomic_DNA"/>
</dbReference>
<keyword evidence="1" id="KW-1133">Transmembrane helix</keyword>
<organism evidence="2 3">
    <name type="scientific">Alistipes inops</name>
    <dbReference type="NCBI Taxonomy" id="1501391"/>
    <lineage>
        <taxon>Bacteria</taxon>
        <taxon>Pseudomonadati</taxon>
        <taxon>Bacteroidota</taxon>
        <taxon>Bacteroidia</taxon>
        <taxon>Bacteroidales</taxon>
        <taxon>Rikenellaceae</taxon>
        <taxon>Alistipes</taxon>
    </lineage>
</organism>
<proteinExistence type="predicted"/>
<feature type="transmembrane region" description="Helical" evidence="1">
    <location>
        <begin position="50"/>
        <end position="74"/>
    </location>
</feature>
<feature type="transmembrane region" description="Helical" evidence="1">
    <location>
        <begin position="86"/>
        <end position="112"/>
    </location>
</feature>
<gene>
    <name evidence="2" type="ORF">LG35_00165</name>
</gene>
<protein>
    <submittedName>
        <fullName evidence="2">Membrane protein</fullName>
    </submittedName>
</protein>
<keyword evidence="3" id="KW-1185">Reference proteome</keyword>
<comment type="caution">
    <text evidence="2">The sequence shown here is derived from an EMBL/GenBank/DDBJ whole genome shotgun (WGS) entry which is preliminary data.</text>
</comment>
<dbReference type="Pfam" id="PF04306">
    <property type="entry name" value="DUF456"/>
    <property type="match status" value="1"/>
</dbReference>
<name>A0ABR4YKZ8_9BACT</name>
<dbReference type="RefSeq" id="WP_022063073.1">
    <property type="nucleotide sequence ID" value="NZ_JRGF01000001.1"/>
</dbReference>
<feature type="transmembrane region" description="Helical" evidence="1">
    <location>
        <begin position="132"/>
        <end position="158"/>
    </location>
</feature>
<dbReference type="Proteomes" id="UP000030889">
    <property type="component" value="Unassembled WGS sequence"/>
</dbReference>
<dbReference type="InterPro" id="IPR007403">
    <property type="entry name" value="DUF456"/>
</dbReference>